<keyword evidence="2" id="KW-1185">Reference proteome</keyword>
<gene>
    <name evidence="1" type="ORF">NSPZN2_11603</name>
</gene>
<evidence type="ECO:0000313" key="1">
    <source>
        <dbReference type="EMBL" id="CAE6718990.1"/>
    </source>
</evidence>
<organism evidence="1 2">
    <name type="scientific">Nitrospira defluvii</name>
    <dbReference type="NCBI Taxonomy" id="330214"/>
    <lineage>
        <taxon>Bacteria</taxon>
        <taxon>Pseudomonadati</taxon>
        <taxon>Nitrospirota</taxon>
        <taxon>Nitrospiria</taxon>
        <taxon>Nitrospirales</taxon>
        <taxon>Nitrospiraceae</taxon>
        <taxon>Nitrospira</taxon>
    </lineage>
</organism>
<sequence>MTQWRGLYYCVDRLGDRLAVGRQSLDLTT</sequence>
<comment type="caution">
    <text evidence="1">The sequence shown here is derived from an EMBL/GenBank/DDBJ whole genome shotgun (WGS) entry which is preliminary data.</text>
</comment>
<accession>A0ABM8QWC8</accession>
<protein>
    <recommendedName>
        <fullName evidence="3">Transposase</fullName>
    </recommendedName>
</protein>
<evidence type="ECO:0000313" key="2">
    <source>
        <dbReference type="Proteomes" id="UP000675880"/>
    </source>
</evidence>
<proteinExistence type="predicted"/>
<dbReference type="EMBL" id="CAJNBJ010000001">
    <property type="protein sequence ID" value="CAE6718990.1"/>
    <property type="molecule type" value="Genomic_DNA"/>
</dbReference>
<evidence type="ECO:0008006" key="3">
    <source>
        <dbReference type="Google" id="ProtNLM"/>
    </source>
</evidence>
<name>A0ABM8QWC8_9BACT</name>
<reference evidence="1 2" key="1">
    <citation type="submission" date="2021-02" db="EMBL/GenBank/DDBJ databases">
        <authorList>
            <person name="Han P."/>
        </authorList>
    </citation>
    <scope>NUCLEOTIDE SEQUENCE [LARGE SCALE GENOMIC DNA]</scope>
    <source>
        <strain evidence="1">Candidatus Nitrospira sp. ZN2</strain>
    </source>
</reference>
<dbReference type="Proteomes" id="UP000675880">
    <property type="component" value="Unassembled WGS sequence"/>
</dbReference>